<keyword evidence="2" id="KW-1185">Reference proteome</keyword>
<feature type="non-terminal residue" evidence="1">
    <location>
        <position position="1"/>
    </location>
</feature>
<organism evidence="1 2">
    <name type="scientific">Timema podura</name>
    <name type="common">Walking stick</name>
    <dbReference type="NCBI Taxonomy" id="61482"/>
    <lineage>
        <taxon>Eukaryota</taxon>
        <taxon>Metazoa</taxon>
        <taxon>Ecdysozoa</taxon>
        <taxon>Arthropoda</taxon>
        <taxon>Hexapoda</taxon>
        <taxon>Insecta</taxon>
        <taxon>Pterygota</taxon>
        <taxon>Neoptera</taxon>
        <taxon>Polyneoptera</taxon>
        <taxon>Phasmatodea</taxon>
        <taxon>Timematodea</taxon>
        <taxon>Timematoidea</taxon>
        <taxon>Timematidae</taxon>
        <taxon>Timema</taxon>
    </lineage>
</organism>
<comment type="caution">
    <text evidence="1">The sequence shown here is derived from an EMBL/GenBank/DDBJ whole genome shotgun (WGS) entry which is preliminary data.</text>
</comment>
<dbReference type="Proteomes" id="UP001153148">
    <property type="component" value="Unassembled WGS sequence"/>
</dbReference>
<proteinExistence type="predicted"/>
<dbReference type="EMBL" id="CAJPIN010012472">
    <property type="protein sequence ID" value="CAG2060466.1"/>
    <property type="molecule type" value="Genomic_DNA"/>
</dbReference>
<evidence type="ECO:0000313" key="2">
    <source>
        <dbReference type="Proteomes" id="UP001153148"/>
    </source>
</evidence>
<evidence type="ECO:0000313" key="1">
    <source>
        <dbReference type="EMBL" id="CAG2060466.1"/>
    </source>
</evidence>
<name>A0ABN7P390_TIMPD</name>
<sequence>KRSSLHISETVPVTHPKTSFQWYELRPRQRITKLSSLTDLVPTKTSSRERSLFDLGGGNVLKSLFGILDSEDLSLLQERSTKQPVGSGYASLVEDLLLLQTLQHKTRGLNLKQLDEGMAQNSLSRHTRLIGTRNSG</sequence>
<reference evidence="1" key="1">
    <citation type="submission" date="2021-03" db="EMBL/GenBank/DDBJ databases">
        <authorList>
            <person name="Tran Van P."/>
        </authorList>
    </citation>
    <scope>NUCLEOTIDE SEQUENCE</scope>
</reference>
<accession>A0ABN7P390</accession>
<gene>
    <name evidence="1" type="ORF">TPAB3V08_LOCUS7422</name>
</gene>
<protein>
    <submittedName>
        <fullName evidence="1">Uncharacterized protein</fullName>
    </submittedName>
</protein>